<dbReference type="EMBL" id="JBBNAG010000007">
    <property type="protein sequence ID" value="KAK9118532.1"/>
    <property type="molecule type" value="Genomic_DNA"/>
</dbReference>
<name>A0AAP0IPX5_9MAGN</name>
<protein>
    <submittedName>
        <fullName evidence="3">Uncharacterized protein</fullName>
    </submittedName>
</protein>
<feature type="transmembrane region" description="Helical" evidence="2">
    <location>
        <begin position="69"/>
        <end position="91"/>
    </location>
</feature>
<evidence type="ECO:0000313" key="3">
    <source>
        <dbReference type="EMBL" id="KAK9118532.1"/>
    </source>
</evidence>
<feature type="compositionally biased region" description="Low complexity" evidence="1">
    <location>
        <begin position="133"/>
        <end position="144"/>
    </location>
</feature>
<keyword evidence="4" id="KW-1185">Reference proteome</keyword>
<keyword evidence="2" id="KW-1133">Transmembrane helix</keyword>
<keyword evidence="2" id="KW-0472">Membrane</keyword>
<proteinExistence type="predicted"/>
<evidence type="ECO:0000256" key="2">
    <source>
        <dbReference type="SAM" id="Phobius"/>
    </source>
</evidence>
<feature type="region of interest" description="Disordered" evidence="1">
    <location>
        <begin position="111"/>
        <end position="144"/>
    </location>
</feature>
<dbReference type="Proteomes" id="UP001419268">
    <property type="component" value="Unassembled WGS sequence"/>
</dbReference>
<organism evidence="3 4">
    <name type="scientific">Stephania cephalantha</name>
    <dbReference type="NCBI Taxonomy" id="152367"/>
    <lineage>
        <taxon>Eukaryota</taxon>
        <taxon>Viridiplantae</taxon>
        <taxon>Streptophyta</taxon>
        <taxon>Embryophyta</taxon>
        <taxon>Tracheophyta</taxon>
        <taxon>Spermatophyta</taxon>
        <taxon>Magnoliopsida</taxon>
        <taxon>Ranunculales</taxon>
        <taxon>Menispermaceae</taxon>
        <taxon>Menispermoideae</taxon>
        <taxon>Cissampelideae</taxon>
        <taxon>Stephania</taxon>
    </lineage>
</organism>
<comment type="caution">
    <text evidence="3">The sequence shown here is derived from an EMBL/GenBank/DDBJ whole genome shotgun (WGS) entry which is preliminary data.</text>
</comment>
<dbReference type="AlphaFoldDB" id="A0AAP0IPX5"/>
<reference evidence="3 4" key="1">
    <citation type="submission" date="2024-01" db="EMBL/GenBank/DDBJ databases">
        <title>Genome assemblies of Stephania.</title>
        <authorList>
            <person name="Yang L."/>
        </authorList>
    </citation>
    <scope>NUCLEOTIDE SEQUENCE [LARGE SCALE GENOMIC DNA]</scope>
    <source>
        <strain evidence="3">JXDWG</strain>
        <tissue evidence="3">Leaf</tissue>
    </source>
</reference>
<evidence type="ECO:0000256" key="1">
    <source>
        <dbReference type="SAM" id="MobiDB-lite"/>
    </source>
</evidence>
<accession>A0AAP0IPX5</accession>
<keyword evidence="2" id="KW-0812">Transmembrane</keyword>
<gene>
    <name evidence="3" type="ORF">Scep_016625</name>
</gene>
<evidence type="ECO:0000313" key="4">
    <source>
        <dbReference type="Proteomes" id="UP001419268"/>
    </source>
</evidence>
<sequence>MPTPKYGLGPHHGLHLSSFSRATHRVVELRRSHDALSTVVVSRRGSIGPTTRHRVVAPRRSPRRCRLRCRCAGAALAGVTLLAGLAGAIALEPPPPPRHRLLVGALRYSLPHRRSSSSPTSVPPPRSLRVAHEPPSSLESSSSSRNTACAALGRCRRASPPSLLLLLPGGFSPTPPRKAILVQRHTPAGLSQRVGLLRDELGSSDFILFYFIFLKA</sequence>